<keyword evidence="1 6" id="KW-0378">Hydrolase</keyword>
<dbReference type="PANTHER" id="PTHR30404:SF0">
    <property type="entry name" value="N-ACETYLMURAMOYL-L-ALANINE AMIDASE AMIC"/>
    <property type="match status" value="1"/>
</dbReference>
<dbReference type="InterPro" id="IPR050695">
    <property type="entry name" value="N-acetylmuramoyl_amidase_3"/>
</dbReference>
<dbReference type="SUPFAM" id="SSF53187">
    <property type="entry name" value="Zn-dependent exopeptidases"/>
    <property type="match status" value="1"/>
</dbReference>
<dbReference type="SMART" id="SM00287">
    <property type="entry name" value="SH3b"/>
    <property type="match status" value="1"/>
</dbReference>
<proteinExistence type="predicted"/>
<dbReference type="InterPro" id="IPR001119">
    <property type="entry name" value="SLH_dom"/>
</dbReference>
<dbReference type="SMART" id="SM00646">
    <property type="entry name" value="Ami_3"/>
    <property type="match status" value="1"/>
</dbReference>
<feature type="domain" description="SLH" evidence="4">
    <location>
        <begin position="25"/>
        <end position="85"/>
    </location>
</feature>
<dbReference type="GO" id="GO:0008745">
    <property type="term" value="F:N-acetylmuramoyl-L-alanine amidase activity"/>
    <property type="evidence" value="ECO:0007669"/>
    <property type="project" value="UniProtKB-EC"/>
</dbReference>
<feature type="domain" description="SLH" evidence="4">
    <location>
        <begin position="150"/>
        <end position="208"/>
    </location>
</feature>
<dbReference type="EC" id="3.5.1.28" evidence="6"/>
<evidence type="ECO:0000259" key="5">
    <source>
        <dbReference type="PROSITE" id="PS51781"/>
    </source>
</evidence>
<dbReference type="Proteomes" id="UP001172743">
    <property type="component" value="Unassembled WGS sequence"/>
</dbReference>
<dbReference type="Gene3D" id="2.30.30.40">
    <property type="entry name" value="SH3 Domains"/>
    <property type="match status" value="1"/>
</dbReference>
<dbReference type="Pfam" id="PF08239">
    <property type="entry name" value="SH3_3"/>
    <property type="match status" value="1"/>
</dbReference>
<dbReference type="InterPro" id="IPR002508">
    <property type="entry name" value="MurNAc-LAA_cat"/>
</dbReference>
<dbReference type="RefSeq" id="WP_301136248.1">
    <property type="nucleotide sequence ID" value="NZ_JAUHTQ010000001.1"/>
</dbReference>
<dbReference type="InterPro" id="IPR003646">
    <property type="entry name" value="SH3-like_bac-type"/>
</dbReference>
<sequence>MMVKRATGLWIILVLVCMALVPLNSASANTLSDIPDAYSKEINYLIGKNIITGYEDGEFKPNQLVTREEAATMIGKALNLNGSTPRVTNFSDVNPNSYAAGYIQSANDQKIITGYTDGTFKPKTNMTRLEMAYLLSNAFKLTDTSKVFYTDMPSGTAQSNAIAGITNAGVTNGYTDGTFKPSASISRAEFAIMLARVLNDTFKVQPPEVTGKTQYVTVDSLNVRTGPGTSYAKIGSLGFGDKITTYSKTGDWIYVKTSSTVGYVHTAYISTTVPTPAPTPSGKKIVALDAGHGAHDPGAVKNGLSEKNMTLAIALKVRDILKQSGIEVVMTRSTDTYLSLDERVSVAQKSGADIFVSLHMNSATNTSASGTETYYTNAGTTSRATASKALAEFIQERLVDELGTKDRGEKTENYRVIYKNSLPAVLVEMGFISNTAEAKLINTHQTETAKAIALGIQDYFKWAEK</sequence>
<accession>A0ABT8GL53</accession>
<evidence type="ECO:0000313" key="6">
    <source>
        <dbReference type="EMBL" id="MDN4492143.1"/>
    </source>
</evidence>
<feature type="domain" description="SLH" evidence="4">
    <location>
        <begin position="86"/>
        <end position="149"/>
    </location>
</feature>
<comment type="caution">
    <text evidence="6">The sequence shown here is derived from an EMBL/GenBank/DDBJ whole genome shotgun (WGS) entry which is preliminary data.</text>
</comment>
<dbReference type="PANTHER" id="PTHR30404">
    <property type="entry name" value="N-ACETYLMURAMOYL-L-ALANINE AMIDASE"/>
    <property type="match status" value="1"/>
</dbReference>
<feature type="chain" id="PRO_5046470044" evidence="3">
    <location>
        <begin position="29"/>
        <end position="465"/>
    </location>
</feature>
<feature type="domain" description="SH3b" evidence="5">
    <location>
        <begin position="211"/>
        <end position="273"/>
    </location>
</feature>
<feature type="signal peptide" evidence="3">
    <location>
        <begin position="1"/>
        <end position="28"/>
    </location>
</feature>
<dbReference type="PROSITE" id="PS51781">
    <property type="entry name" value="SH3B"/>
    <property type="match status" value="1"/>
</dbReference>
<evidence type="ECO:0000259" key="4">
    <source>
        <dbReference type="PROSITE" id="PS51272"/>
    </source>
</evidence>
<name>A0ABT8GL53_9BACL</name>
<keyword evidence="3" id="KW-0732">Signal</keyword>
<dbReference type="Pfam" id="PF01520">
    <property type="entry name" value="Amidase_3"/>
    <property type="match status" value="1"/>
</dbReference>
<evidence type="ECO:0000256" key="1">
    <source>
        <dbReference type="ARBA" id="ARBA00022801"/>
    </source>
</evidence>
<protein>
    <submittedName>
        <fullName evidence="6">N-acetylmuramoyl-L-alanine amidase</fullName>
        <ecNumber evidence="6">3.5.1.28</ecNumber>
    </submittedName>
</protein>
<reference evidence="6" key="1">
    <citation type="submission" date="2023-07" db="EMBL/GenBank/DDBJ databases">
        <title>Ureibacillus sp. isolated from freshwater well.</title>
        <authorList>
            <person name="Kirdat K."/>
            <person name="Bhatt A."/>
            <person name="Teware R."/>
            <person name="Bhavsar Y."/>
            <person name="Yadav A."/>
        </authorList>
    </citation>
    <scope>NUCLEOTIDE SEQUENCE</scope>
    <source>
        <strain evidence="6">BA0131</strain>
    </source>
</reference>
<evidence type="ECO:0000313" key="7">
    <source>
        <dbReference type="Proteomes" id="UP001172743"/>
    </source>
</evidence>
<dbReference type="Pfam" id="PF00395">
    <property type="entry name" value="SLH"/>
    <property type="match status" value="3"/>
</dbReference>
<evidence type="ECO:0000256" key="2">
    <source>
        <dbReference type="ARBA" id="ARBA00023316"/>
    </source>
</evidence>
<gene>
    <name evidence="6" type="ORF">QYB95_01205</name>
</gene>
<keyword evidence="2" id="KW-0961">Cell wall biogenesis/degradation</keyword>
<keyword evidence="7" id="KW-1185">Reference proteome</keyword>
<dbReference type="CDD" id="cd02696">
    <property type="entry name" value="MurNAc-LAA"/>
    <property type="match status" value="1"/>
</dbReference>
<dbReference type="PROSITE" id="PS51272">
    <property type="entry name" value="SLH"/>
    <property type="match status" value="3"/>
</dbReference>
<dbReference type="EMBL" id="JAUHTQ010000001">
    <property type="protein sequence ID" value="MDN4492143.1"/>
    <property type="molecule type" value="Genomic_DNA"/>
</dbReference>
<evidence type="ECO:0000256" key="3">
    <source>
        <dbReference type="SAM" id="SignalP"/>
    </source>
</evidence>
<dbReference type="Gene3D" id="3.40.630.40">
    <property type="entry name" value="Zn-dependent exopeptidases"/>
    <property type="match status" value="1"/>
</dbReference>
<organism evidence="6 7">
    <name type="scientific">Ureibacillus aquaedulcis</name>
    <dbReference type="NCBI Taxonomy" id="3058421"/>
    <lineage>
        <taxon>Bacteria</taxon>
        <taxon>Bacillati</taxon>
        <taxon>Bacillota</taxon>
        <taxon>Bacilli</taxon>
        <taxon>Bacillales</taxon>
        <taxon>Caryophanaceae</taxon>
        <taxon>Ureibacillus</taxon>
    </lineage>
</organism>